<dbReference type="SMART" id="SM00256">
    <property type="entry name" value="FBOX"/>
    <property type="match status" value="1"/>
</dbReference>
<dbReference type="CDD" id="cd22160">
    <property type="entry name" value="F-box_AtFBL13-like"/>
    <property type="match status" value="1"/>
</dbReference>
<dbReference type="EMBL" id="CM010634">
    <property type="protein sequence ID" value="RID56407.1"/>
    <property type="molecule type" value="Genomic_DNA"/>
</dbReference>
<evidence type="ECO:0000313" key="3">
    <source>
        <dbReference type="Proteomes" id="UP000264353"/>
    </source>
</evidence>
<name>A0A397YSP2_BRACM</name>
<dbReference type="InterPro" id="IPR036047">
    <property type="entry name" value="F-box-like_dom_sf"/>
</dbReference>
<sequence length="399" mass="46075">MDEDREKRHRFKRPSSVDWISSLPDCLLSQILSNLPTKDAVKTSVLSTRWRSLWKQVPSLDLANFDFSLYFPYCPKFLTFVDSFLLDLNRDSCLHEFKLKYDSDGETDHLSRWINTLVKRKVKHIDIVDESNASWDFPIPTTLYSCESLVSLKLSGLTLPNPNLRLIPQCPVLESLGIDSSFCDDVEVLRVRSRSLLRFTHLSDCCDDSDEEFVVEIDAPKLDLDYDKSFDPNDGQKRNVIRGFLVGISRVKDMTIASSTLEVIYDYSRCEPLPLFRNLTFLRVDFYGYRWEMLPVFLESCPNLKSLVVGSIRGREKEGVHILFEPQCFLPSLEYVKIERPLKGEAMEIKLVSYLLENSTILKKLTLLLDVSREREESYILKELLSIPRLSSSCQVVAL</sequence>
<dbReference type="AlphaFoldDB" id="A0A397YSP2"/>
<protein>
    <recommendedName>
        <fullName evidence="1">F-box domain-containing protein</fullName>
    </recommendedName>
</protein>
<dbReference type="PROSITE" id="PS50181">
    <property type="entry name" value="FBOX"/>
    <property type="match status" value="1"/>
</dbReference>
<dbReference type="InterPro" id="IPR050232">
    <property type="entry name" value="FBL13/AtMIF1-like"/>
</dbReference>
<dbReference type="SMART" id="SM00579">
    <property type="entry name" value="FBD"/>
    <property type="match status" value="1"/>
</dbReference>
<gene>
    <name evidence="2" type="ORF">BRARA_G03607</name>
</gene>
<dbReference type="Proteomes" id="UP000264353">
    <property type="component" value="Chromosome A7"/>
</dbReference>
<dbReference type="InterPro" id="IPR006566">
    <property type="entry name" value="FBD"/>
</dbReference>
<dbReference type="InterPro" id="IPR001810">
    <property type="entry name" value="F-box_dom"/>
</dbReference>
<dbReference type="Pfam" id="PF00646">
    <property type="entry name" value="F-box"/>
    <property type="match status" value="1"/>
</dbReference>
<dbReference type="InterPro" id="IPR053781">
    <property type="entry name" value="F-box_AtFBL13-like"/>
</dbReference>
<proteinExistence type="predicted"/>
<dbReference type="Gene3D" id="1.20.1280.50">
    <property type="match status" value="1"/>
</dbReference>
<evidence type="ECO:0000313" key="2">
    <source>
        <dbReference type="EMBL" id="RID56407.1"/>
    </source>
</evidence>
<evidence type="ECO:0000259" key="1">
    <source>
        <dbReference type="PROSITE" id="PS50181"/>
    </source>
</evidence>
<dbReference type="PANTHER" id="PTHR31900:SF25">
    <property type="entry name" value="FBD DOMAIN-CONTAINING PROTEIN"/>
    <property type="match status" value="1"/>
</dbReference>
<dbReference type="Pfam" id="PF08387">
    <property type="entry name" value="FBD"/>
    <property type="match status" value="1"/>
</dbReference>
<reference evidence="2 3" key="1">
    <citation type="submission" date="2018-06" db="EMBL/GenBank/DDBJ databases">
        <title>WGS assembly of Brassica rapa FPsc.</title>
        <authorList>
            <person name="Bowman J."/>
            <person name="Kohchi T."/>
            <person name="Yamato K."/>
            <person name="Jenkins J."/>
            <person name="Shu S."/>
            <person name="Ishizaki K."/>
            <person name="Yamaoka S."/>
            <person name="Nishihama R."/>
            <person name="Nakamura Y."/>
            <person name="Berger F."/>
            <person name="Adam C."/>
            <person name="Aki S."/>
            <person name="Althoff F."/>
            <person name="Araki T."/>
            <person name="Arteaga-Vazquez M."/>
            <person name="Balasubrmanian S."/>
            <person name="Bauer D."/>
            <person name="Boehm C."/>
            <person name="Briginshaw L."/>
            <person name="Caballero-Perez J."/>
            <person name="Catarino B."/>
            <person name="Chen F."/>
            <person name="Chiyoda S."/>
            <person name="Chovatia M."/>
            <person name="Davies K."/>
            <person name="Delmans M."/>
            <person name="Demura T."/>
            <person name="Dierschke T."/>
            <person name="Dolan L."/>
            <person name="Dorantes-Acosta A."/>
            <person name="Eklund D."/>
            <person name="Florent S."/>
            <person name="Flores-Sandoval E."/>
            <person name="Fujiyama A."/>
            <person name="Fukuzawa H."/>
            <person name="Galik B."/>
            <person name="Grimanelli D."/>
            <person name="Grimwood J."/>
            <person name="Grossniklaus U."/>
            <person name="Hamada T."/>
            <person name="Haseloff J."/>
            <person name="Hetherington A."/>
            <person name="Higo A."/>
            <person name="Hirakawa Y."/>
            <person name="Hundley H."/>
            <person name="Ikeda Y."/>
            <person name="Inoue K."/>
            <person name="Inoue S."/>
            <person name="Ishida S."/>
            <person name="Jia Q."/>
            <person name="Kakita M."/>
            <person name="Kanazawa T."/>
            <person name="Kawai Y."/>
            <person name="Kawashima T."/>
            <person name="Kennedy M."/>
            <person name="Kinose K."/>
            <person name="Kinoshita T."/>
            <person name="Kohara Y."/>
            <person name="Koide E."/>
            <person name="Komatsu K."/>
            <person name="Kopischke S."/>
            <person name="Kubo M."/>
            <person name="Kyozuka J."/>
            <person name="Lagercrantz U."/>
            <person name="Lin S."/>
            <person name="Lindquist E."/>
            <person name="Lipzen A."/>
            <person name="Lu C."/>
            <person name="Luna E."/>
            <person name="Martienssen R."/>
            <person name="Minamino N."/>
            <person name="Mizutani M."/>
            <person name="Mizutani M."/>
            <person name="Mochizuki N."/>
            <person name="Monte I."/>
            <person name="Mosher R."/>
            <person name="Nagasaki H."/>
            <person name="Nakagami H."/>
            <person name="Naramoto S."/>
            <person name="Nishitani K."/>
            <person name="Ohtani M."/>
            <person name="Okamoto T."/>
            <person name="Okumura M."/>
            <person name="Phillips J."/>
            <person name="Pollak B."/>
            <person name="Reinders A."/>
            <person name="Roevekamp M."/>
            <person name="Sano R."/>
            <person name="Sawa S."/>
            <person name="Schmid M."/>
            <person name="Shirakawa M."/>
            <person name="Solano R."/>
            <person name="Spunde A."/>
            <person name="Suetsugu N."/>
            <person name="Sugano S."/>
            <person name="Sugiyama A."/>
            <person name="Sun R."/>
            <person name="Suzuki Y."/>
            <person name="Takenaka M."/>
            <person name="Takezawa D."/>
            <person name="Tomogane H."/>
            <person name="Tsuzuki M."/>
            <person name="Ueda T."/>
            <person name="Umeda M."/>
            <person name="Ward J."/>
            <person name="Watanabe Y."/>
            <person name="Yazaki K."/>
            <person name="Yokoyama R."/>
            <person name="Yoshitake Y."/>
            <person name="Yotsui I."/>
            <person name="Zachgo S."/>
            <person name="Schmutz J."/>
        </authorList>
    </citation>
    <scope>NUCLEOTIDE SEQUENCE [LARGE SCALE GENOMIC DNA]</scope>
    <source>
        <strain evidence="3">cv. B-3</strain>
    </source>
</reference>
<organism evidence="2 3">
    <name type="scientific">Brassica campestris</name>
    <name type="common">Field mustard</name>
    <dbReference type="NCBI Taxonomy" id="3711"/>
    <lineage>
        <taxon>Eukaryota</taxon>
        <taxon>Viridiplantae</taxon>
        <taxon>Streptophyta</taxon>
        <taxon>Embryophyta</taxon>
        <taxon>Tracheophyta</taxon>
        <taxon>Spermatophyta</taxon>
        <taxon>Magnoliopsida</taxon>
        <taxon>eudicotyledons</taxon>
        <taxon>Gunneridae</taxon>
        <taxon>Pentapetalae</taxon>
        <taxon>rosids</taxon>
        <taxon>malvids</taxon>
        <taxon>Brassicales</taxon>
        <taxon>Brassicaceae</taxon>
        <taxon>Brassiceae</taxon>
        <taxon>Brassica</taxon>
    </lineage>
</organism>
<dbReference type="SUPFAM" id="SSF81383">
    <property type="entry name" value="F-box domain"/>
    <property type="match status" value="1"/>
</dbReference>
<dbReference type="PANTHER" id="PTHR31900">
    <property type="entry name" value="F-BOX/RNI SUPERFAMILY PROTEIN-RELATED"/>
    <property type="match status" value="1"/>
</dbReference>
<accession>A0A397YSP2</accession>
<dbReference type="SUPFAM" id="SSF52047">
    <property type="entry name" value="RNI-like"/>
    <property type="match status" value="1"/>
</dbReference>
<feature type="domain" description="F-box" evidence="1">
    <location>
        <begin position="17"/>
        <end position="53"/>
    </location>
</feature>